<comment type="caution">
    <text evidence="2">The sequence shown here is derived from an EMBL/GenBank/DDBJ whole genome shotgun (WGS) entry which is preliminary data.</text>
</comment>
<feature type="compositionally biased region" description="Acidic residues" evidence="1">
    <location>
        <begin position="19"/>
        <end position="29"/>
    </location>
</feature>
<proteinExistence type="predicted"/>
<feature type="compositionally biased region" description="Acidic residues" evidence="1">
    <location>
        <begin position="102"/>
        <end position="116"/>
    </location>
</feature>
<organism evidence="2">
    <name type="scientific">Sesamum latifolium</name>
    <dbReference type="NCBI Taxonomy" id="2727402"/>
    <lineage>
        <taxon>Eukaryota</taxon>
        <taxon>Viridiplantae</taxon>
        <taxon>Streptophyta</taxon>
        <taxon>Embryophyta</taxon>
        <taxon>Tracheophyta</taxon>
        <taxon>Spermatophyta</taxon>
        <taxon>Magnoliopsida</taxon>
        <taxon>eudicotyledons</taxon>
        <taxon>Gunneridae</taxon>
        <taxon>Pentapetalae</taxon>
        <taxon>asterids</taxon>
        <taxon>lamiids</taxon>
        <taxon>Lamiales</taxon>
        <taxon>Pedaliaceae</taxon>
        <taxon>Sesamum</taxon>
    </lineage>
</organism>
<dbReference type="AlphaFoldDB" id="A0AAW2WSV3"/>
<evidence type="ECO:0000256" key="1">
    <source>
        <dbReference type="SAM" id="MobiDB-lite"/>
    </source>
</evidence>
<dbReference type="EMBL" id="JACGWN010000007">
    <property type="protein sequence ID" value="KAL0443567.1"/>
    <property type="molecule type" value="Genomic_DNA"/>
</dbReference>
<feature type="compositionally biased region" description="Low complexity" evidence="1">
    <location>
        <begin position="87"/>
        <end position="96"/>
    </location>
</feature>
<dbReference type="PANTHER" id="PTHR33448">
    <property type="entry name" value="CHLOROPLAST PROTEIN HCF243-RELATED"/>
    <property type="match status" value="1"/>
</dbReference>
<feature type="region of interest" description="Disordered" evidence="1">
    <location>
        <begin position="188"/>
        <end position="235"/>
    </location>
</feature>
<feature type="region of interest" description="Disordered" evidence="1">
    <location>
        <begin position="1"/>
        <end position="148"/>
    </location>
</feature>
<feature type="compositionally biased region" description="Low complexity" evidence="1">
    <location>
        <begin position="30"/>
        <end position="39"/>
    </location>
</feature>
<evidence type="ECO:0000313" key="2">
    <source>
        <dbReference type="EMBL" id="KAL0443567.1"/>
    </source>
</evidence>
<reference evidence="2" key="2">
    <citation type="journal article" date="2024" name="Plant">
        <title>Genomic evolution and insights into agronomic trait innovations of Sesamum species.</title>
        <authorList>
            <person name="Miao H."/>
            <person name="Wang L."/>
            <person name="Qu L."/>
            <person name="Liu H."/>
            <person name="Sun Y."/>
            <person name="Le M."/>
            <person name="Wang Q."/>
            <person name="Wei S."/>
            <person name="Zheng Y."/>
            <person name="Lin W."/>
            <person name="Duan Y."/>
            <person name="Cao H."/>
            <person name="Xiong S."/>
            <person name="Wang X."/>
            <person name="Wei L."/>
            <person name="Li C."/>
            <person name="Ma Q."/>
            <person name="Ju M."/>
            <person name="Zhao R."/>
            <person name="Li G."/>
            <person name="Mu C."/>
            <person name="Tian Q."/>
            <person name="Mei H."/>
            <person name="Zhang T."/>
            <person name="Gao T."/>
            <person name="Zhang H."/>
        </authorList>
    </citation>
    <scope>NUCLEOTIDE SEQUENCE</scope>
    <source>
        <strain evidence="2">KEN1</strain>
    </source>
</reference>
<feature type="compositionally biased region" description="Basic and acidic residues" evidence="1">
    <location>
        <begin position="198"/>
        <end position="214"/>
    </location>
</feature>
<reference evidence="2" key="1">
    <citation type="submission" date="2020-06" db="EMBL/GenBank/DDBJ databases">
        <authorList>
            <person name="Li T."/>
            <person name="Hu X."/>
            <person name="Zhang T."/>
            <person name="Song X."/>
            <person name="Zhang H."/>
            <person name="Dai N."/>
            <person name="Sheng W."/>
            <person name="Hou X."/>
            <person name="Wei L."/>
        </authorList>
    </citation>
    <scope>NUCLEOTIDE SEQUENCE</scope>
    <source>
        <strain evidence="2">KEN1</strain>
        <tissue evidence="2">Leaf</tissue>
    </source>
</reference>
<dbReference type="PANTHER" id="PTHR33448:SF4">
    <property type="entry name" value="CHLOROPLAST PROTEIN HCF243"/>
    <property type="match status" value="1"/>
</dbReference>
<name>A0AAW2WSV3_9LAMI</name>
<protein>
    <submittedName>
        <fullName evidence="2">Uncharacterized protein</fullName>
    </submittedName>
</protein>
<sequence length="306" mass="34416">MSSFEALLDQENAEHYEDCPIEDEEEVEDSSVCHLSPSTESDEEDTESNEVPPLFEEVAPVEEKQATQESYTADKGTTFVNNEEVNQLTTQLQLEPETTHQEEEDDEEEEEEEEEQQTAIPPTESETENPENQELVISNEEHKKEKEKPVLPECLLLMMCEPKLSMEVSKETWVCSTDFIRWLPERPRKPTKATKASGCDHEPVKRRLSIDSKPKPIAPPAPADQQPPRSSCSLPAAAASMATMIEQKLVNAVAYEPFVLTRCKSEPMRTAAAKLMPESCFWKNAIRKLEPHRRTTLGVGAAGVGF</sequence>
<gene>
    <name evidence="2" type="ORF">Slati_2079400</name>
</gene>
<feature type="compositionally biased region" description="Basic and acidic residues" evidence="1">
    <location>
        <begin position="139"/>
        <end position="148"/>
    </location>
</feature>
<accession>A0AAW2WSV3</accession>